<comment type="caution">
    <text evidence="3">The sequence shown here is derived from an EMBL/GenBank/DDBJ whole genome shotgun (WGS) entry which is preliminary data.</text>
</comment>
<evidence type="ECO:0000256" key="1">
    <source>
        <dbReference type="ARBA" id="ARBA00022801"/>
    </source>
</evidence>
<dbReference type="PANTHER" id="PTHR48081:SF13">
    <property type="entry name" value="ALPHA_BETA HYDROLASE"/>
    <property type="match status" value="1"/>
</dbReference>
<feature type="domain" description="BD-FAE-like" evidence="2">
    <location>
        <begin position="7"/>
        <end position="159"/>
    </location>
</feature>
<dbReference type="Proteomes" id="UP001521150">
    <property type="component" value="Unassembled WGS sequence"/>
</dbReference>
<dbReference type="Gene3D" id="3.40.50.1820">
    <property type="entry name" value="alpha/beta hydrolase"/>
    <property type="match status" value="1"/>
</dbReference>
<dbReference type="GO" id="GO:0016787">
    <property type="term" value="F:hydrolase activity"/>
    <property type="evidence" value="ECO:0007669"/>
    <property type="project" value="UniProtKB-KW"/>
</dbReference>
<gene>
    <name evidence="3" type="ORF">LWC34_52085</name>
</gene>
<evidence type="ECO:0000259" key="2">
    <source>
        <dbReference type="Pfam" id="PF20434"/>
    </source>
</evidence>
<sequence length="207" mass="21812">MTTRTFVAEAEYVVASIQYRTIPQGATYTDTLADIAAAIQFLRTNASQYGIDPAKVAVWGDSAGGYLASMTGLTGDANVQAVVDDFGATDLSKVTSDFDTAGQQAMAPLTSSFVKYAPDMTAANPANRVTADAPPFLIFHGNQDTIISPSQTLLLHNALQAAGADSTRYVVDGGGHGTLAPTPESRLPWTSQQVLGITVNFLNKHLK</sequence>
<dbReference type="InterPro" id="IPR029058">
    <property type="entry name" value="AB_hydrolase_fold"/>
</dbReference>
<dbReference type="PANTHER" id="PTHR48081">
    <property type="entry name" value="AB HYDROLASE SUPERFAMILY PROTEIN C4A8.06C"/>
    <property type="match status" value="1"/>
</dbReference>
<accession>A0ABS8ZUB6</accession>
<dbReference type="InterPro" id="IPR049492">
    <property type="entry name" value="BD-FAE-like_dom"/>
</dbReference>
<dbReference type="EMBL" id="JAJVCN010000004">
    <property type="protein sequence ID" value="MCE7011296.1"/>
    <property type="molecule type" value="Genomic_DNA"/>
</dbReference>
<protein>
    <submittedName>
        <fullName evidence="3">Alpha/beta hydrolase</fullName>
    </submittedName>
</protein>
<keyword evidence="1 3" id="KW-0378">Hydrolase</keyword>
<dbReference type="SUPFAM" id="SSF53474">
    <property type="entry name" value="alpha/beta-Hydrolases"/>
    <property type="match status" value="1"/>
</dbReference>
<dbReference type="RefSeq" id="WP_250109481.1">
    <property type="nucleotide sequence ID" value="NZ_JAJVCN010000004.1"/>
</dbReference>
<reference evidence="3 4" key="1">
    <citation type="submission" date="2021-12" db="EMBL/GenBank/DDBJ databases">
        <title>Genome sequence of Kibdelosporangium philippinense ATCC 49844.</title>
        <authorList>
            <person name="Fedorov E.A."/>
            <person name="Omeragic M."/>
            <person name="Shalygina K.F."/>
            <person name="Maclea K.S."/>
        </authorList>
    </citation>
    <scope>NUCLEOTIDE SEQUENCE [LARGE SCALE GENOMIC DNA]</scope>
    <source>
        <strain evidence="3 4">ATCC 49844</strain>
    </source>
</reference>
<dbReference type="InterPro" id="IPR050300">
    <property type="entry name" value="GDXG_lipolytic_enzyme"/>
</dbReference>
<dbReference type="Pfam" id="PF20434">
    <property type="entry name" value="BD-FAE"/>
    <property type="match status" value="1"/>
</dbReference>
<proteinExistence type="predicted"/>
<organism evidence="3 4">
    <name type="scientific">Kibdelosporangium philippinense</name>
    <dbReference type="NCBI Taxonomy" id="211113"/>
    <lineage>
        <taxon>Bacteria</taxon>
        <taxon>Bacillati</taxon>
        <taxon>Actinomycetota</taxon>
        <taxon>Actinomycetes</taxon>
        <taxon>Pseudonocardiales</taxon>
        <taxon>Pseudonocardiaceae</taxon>
        <taxon>Kibdelosporangium</taxon>
    </lineage>
</organism>
<keyword evidence="4" id="KW-1185">Reference proteome</keyword>
<evidence type="ECO:0000313" key="3">
    <source>
        <dbReference type="EMBL" id="MCE7011296.1"/>
    </source>
</evidence>
<evidence type="ECO:0000313" key="4">
    <source>
        <dbReference type="Proteomes" id="UP001521150"/>
    </source>
</evidence>
<name>A0ABS8ZUB6_9PSEU</name>